<dbReference type="Pfam" id="PF00193">
    <property type="entry name" value="Xlink"/>
    <property type="match status" value="1"/>
</dbReference>
<dbReference type="InterPro" id="IPR016186">
    <property type="entry name" value="C-type_lectin-like/link_sf"/>
</dbReference>
<keyword evidence="5" id="KW-0245">EGF-like domain</keyword>
<evidence type="ECO:0000256" key="3">
    <source>
        <dbReference type="ARBA" id="ARBA00022737"/>
    </source>
</evidence>
<dbReference type="Gene3D" id="3.50.4.10">
    <property type="entry name" value="Hepatocyte Growth Factor"/>
    <property type="match status" value="1"/>
</dbReference>
<dbReference type="PANTHER" id="PTHR22804:SF54">
    <property type="match status" value="1"/>
</dbReference>
<keyword evidence="3" id="KW-0677">Repeat</keyword>
<dbReference type="Gene3D" id="3.10.100.10">
    <property type="entry name" value="Mannose-Binding Protein A, subunit A"/>
    <property type="match status" value="1"/>
</dbReference>
<evidence type="ECO:0000256" key="5">
    <source>
        <dbReference type="PROSITE-ProRule" id="PRU00076"/>
    </source>
</evidence>
<name>A0A9X0CS41_9CNID</name>
<evidence type="ECO:0000256" key="6">
    <source>
        <dbReference type="SAM" id="SignalP"/>
    </source>
</evidence>
<sequence>MVDHGQNRHLKVQTLMSVTFTLLELIATTDAYAAADDQNQKEAMFYNIKTASLLDNVTMIKTVNDELDCAFMCLRNYPQNCLSFNFGGTSIDGKHTCELSNSERALEPHRMQSREGFDYFGVEKVYLSRYFPCLTSPCRNGGSCVNGPVLETFSCNCPLEIRKLPYIDNKCTVDHGLVEVGSPVQNVFYVAVGKKQLNYDEAERLCEILGATLASLDQLTVAYQAGLKRCVWAWLIDATVRYPMQTVKPNCGNMIGIVGNEFPRDKSNEYDAWCHKG</sequence>
<organism evidence="10 11">
    <name type="scientific">Desmophyllum pertusum</name>
    <dbReference type="NCBI Taxonomy" id="174260"/>
    <lineage>
        <taxon>Eukaryota</taxon>
        <taxon>Metazoa</taxon>
        <taxon>Cnidaria</taxon>
        <taxon>Anthozoa</taxon>
        <taxon>Hexacorallia</taxon>
        <taxon>Scleractinia</taxon>
        <taxon>Caryophylliina</taxon>
        <taxon>Caryophylliidae</taxon>
        <taxon>Desmophyllum</taxon>
    </lineage>
</organism>
<proteinExistence type="predicted"/>
<gene>
    <name evidence="10" type="ORF">OS493_025914</name>
</gene>
<feature type="domain" description="Link" evidence="9">
    <location>
        <begin position="186"/>
        <end position="276"/>
    </location>
</feature>
<feature type="chain" id="PRO_5040963773" description="C-type lectin domain-containing protein" evidence="6">
    <location>
        <begin position="32"/>
        <end position="277"/>
    </location>
</feature>
<dbReference type="OrthoDB" id="5981656at2759"/>
<dbReference type="InterPro" id="IPR050691">
    <property type="entry name" value="Hyaluronan_bind_Proteoglycan"/>
</dbReference>
<keyword evidence="2" id="KW-0964">Secreted</keyword>
<dbReference type="EMBL" id="MU826847">
    <property type="protein sequence ID" value="KAJ7371444.1"/>
    <property type="molecule type" value="Genomic_DNA"/>
</dbReference>
<dbReference type="AlphaFoldDB" id="A0A9X0CS41"/>
<evidence type="ECO:0008006" key="12">
    <source>
        <dbReference type="Google" id="ProtNLM"/>
    </source>
</evidence>
<comment type="caution">
    <text evidence="5">Lacks conserved residue(s) required for the propagation of feature annotation.</text>
</comment>
<dbReference type="Proteomes" id="UP001163046">
    <property type="component" value="Unassembled WGS sequence"/>
</dbReference>
<dbReference type="Pfam" id="PF00008">
    <property type="entry name" value="EGF"/>
    <property type="match status" value="1"/>
</dbReference>
<comment type="caution">
    <text evidence="10">The sequence shown here is derived from an EMBL/GenBank/DDBJ whole genome shotgun (WGS) entry which is preliminary data.</text>
</comment>
<dbReference type="GO" id="GO:0010001">
    <property type="term" value="P:glial cell differentiation"/>
    <property type="evidence" value="ECO:0007669"/>
    <property type="project" value="TreeGrafter"/>
</dbReference>
<reference evidence="10" key="1">
    <citation type="submission" date="2023-01" db="EMBL/GenBank/DDBJ databases">
        <title>Genome assembly of the deep-sea coral Lophelia pertusa.</title>
        <authorList>
            <person name="Herrera S."/>
            <person name="Cordes E."/>
        </authorList>
    </citation>
    <scope>NUCLEOTIDE SEQUENCE</scope>
    <source>
        <strain evidence="10">USNM1676648</strain>
        <tissue evidence="10">Polyp</tissue>
    </source>
</reference>
<evidence type="ECO:0000259" key="9">
    <source>
        <dbReference type="PROSITE" id="PS50963"/>
    </source>
</evidence>
<dbReference type="GO" id="GO:0072534">
    <property type="term" value="C:perineuronal net"/>
    <property type="evidence" value="ECO:0007669"/>
    <property type="project" value="TreeGrafter"/>
</dbReference>
<keyword evidence="11" id="KW-1185">Reference proteome</keyword>
<dbReference type="GO" id="GO:0005540">
    <property type="term" value="F:hyaluronic acid binding"/>
    <property type="evidence" value="ECO:0007669"/>
    <property type="project" value="InterPro"/>
</dbReference>
<accession>A0A9X0CS41</accession>
<dbReference type="PROSITE" id="PS50963">
    <property type="entry name" value="LINK_2"/>
    <property type="match status" value="1"/>
</dbReference>
<keyword evidence="6" id="KW-0732">Signal</keyword>
<dbReference type="SMART" id="SM00445">
    <property type="entry name" value="LINK"/>
    <property type="match status" value="1"/>
</dbReference>
<dbReference type="InterPro" id="IPR003609">
    <property type="entry name" value="Pan_app"/>
</dbReference>
<dbReference type="GO" id="GO:0002052">
    <property type="term" value="P:positive regulation of neuroblast proliferation"/>
    <property type="evidence" value="ECO:0007669"/>
    <property type="project" value="TreeGrafter"/>
</dbReference>
<dbReference type="InterPro" id="IPR016187">
    <property type="entry name" value="CTDL_fold"/>
</dbReference>
<dbReference type="SUPFAM" id="SSF57196">
    <property type="entry name" value="EGF/Laminin"/>
    <property type="match status" value="1"/>
</dbReference>
<dbReference type="PROSITE" id="PS50026">
    <property type="entry name" value="EGF_3"/>
    <property type="match status" value="1"/>
</dbReference>
<dbReference type="InterPro" id="IPR000538">
    <property type="entry name" value="Link_dom"/>
</dbReference>
<dbReference type="SUPFAM" id="SSF57414">
    <property type="entry name" value="Hairpin loop containing domain-like"/>
    <property type="match status" value="1"/>
</dbReference>
<evidence type="ECO:0000313" key="10">
    <source>
        <dbReference type="EMBL" id="KAJ7371444.1"/>
    </source>
</evidence>
<protein>
    <recommendedName>
        <fullName evidence="12">C-type lectin domain-containing protein</fullName>
    </recommendedName>
</protein>
<evidence type="ECO:0000259" key="8">
    <source>
        <dbReference type="PROSITE" id="PS50948"/>
    </source>
</evidence>
<evidence type="ECO:0000259" key="7">
    <source>
        <dbReference type="PROSITE" id="PS50026"/>
    </source>
</evidence>
<evidence type="ECO:0000256" key="1">
    <source>
        <dbReference type="ARBA" id="ARBA00004613"/>
    </source>
</evidence>
<feature type="domain" description="Apple" evidence="8">
    <location>
        <begin position="39"/>
        <end position="124"/>
    </location>
</feature>
<dbReference type="GO" id="GO:0045202">
    <property type="term" value="C:synapse"/>
    <property type="evidence" value="ECO:0007669"/>
    <property type="project" value="TreeGrafter"/>
</dbReference>
<keyword evidence="4 5" id="KW-1015">Disulfide bond</keyword>
<dbReference type="Gene3D" id="2.10.25.10">
    <property type="entry name" value="Laminin"/>
    <property type="match status" value="1"/>
</dbReference>
<comment type="subcellular location">
    <subcellularLocation>
        <location evidence="1">Secreted</location>
    </subcellularLocation>
</comment>
<dbReference type="PROSITE" id="PS50948">
    <property type="entry name" value="PAN"/>
    <property type="match status" value="1"/>
</dbReference>
<dbReference type="GO" id="GO:0005615">
    <property type="term" value="C:extracellular space"/>
    <property type="evidence" value="ECO:0007669"/>
    <property type="project" value="TreeGrafter"/>
</dbReference>
<feature type="disulfide bond" evidence="5">
    <location>
        <begin position="138"/>
        <end position="155"/>
    </location>
</feature>
<dbReference type="InterPro" id="IPR000742">
    <property type="entry name" value="EGF"/>
</dbReference>
<evidence type="ECO:0000256" key="4">
    <source>
        <dbReference type="ARBA" id="ARBA00023157"/>
    </source>
</evidence>
<dbReference type="PRINTS" id="PR01265">
    <property type="entry name" value="LINKMODULE"/>
</dbReference>
<dbReference type="Pfam" id="PF00024">
    <property type="entry name" value="PAN_1"/>
    <property type="match status" value="1"/>
</dbReference>
<dbReference type="GO" id="GO:0007155">
    <property type="term" value="P:cell adhesion"/>
    <property type="evidence" value="ECO:0007669"/>
    <property type="project" value="InterPro"/>
</dbReference>
<evidence type="ECO:0000256" key="2">
    <source>
        <dbReference type="ARBA" id="ARBA00022525"/>
    </source>
</evidence>
<dbReference type="CDD" id="cd00054">
    <property type="entry name" value="EGF_CA"/>
    <property type="match status" value="1"/>
</dbReference>
<feature type="domain" description="EGF-like" evidence="7">
    <location>
        <begin position="129"/>
        <end position="172"/>
    </location>
</feature>
<evidence type="ECO:0000313" key="11">
    <source>
        <dbReference type="Proteomes" id="UP001163046"/>
    </source>
</evidence>
<dbReference type="PANTHER" id="PTHR22804">
    <property type="entry name" value="AGGRECAN/VERSICAN PROTEOGLYCAN"/>
    <property type="match status" value="1"/>
</dbReference>
<dbReference type="SUPFAM" id="SSF56436">
    <property type="entry name" value="C-type lectin-like"/>
    <property type="match status" value="1"/>
</dbReference>
<feature type="signal peptide" evidence="6">
    <location>
        <begin position="1"/>
        <end position="31"/>
    </location>
</feature>